<proteinExistence type="predicted"/>
<feature type="transmembrane region" description="Helical" evidence="5">
    <location>
        <begin position="332"/>
        <end position="351"/>
    </location>
</feature>
<feature type="transmembrane region" description="Helical" evidence="5">
    <location>
        <begin position="300"/>
        <end position="320"/>
    </location>
</feature>
<feature type="transmembrane region" description="Helical" evidence="5">
    <location>
        <begin position="222"/>
        <end position="240"/>
    </location>
</feature>
<dbReference type="EMBL" id="BATI01000041">
    <property type="protein sequence ID" value="GAD64574.1"/>
    <property type="molecule type" value="Genomic_DNA"/>
</dbReference>
<feature type="transmembrane region" description="Helical" evidence="5">
    <location>
        <begin position="5"/>
        <end position="20"/>
    </location>
</feature>
<keyword evidence="8" id="KW-1185">Reference proteome</keyword>
<feature type="domain" description="O-antigen ligase-related" evidence="6">
    <location>
        <begin position="185"/>
        <end position="309"/>
    </location>
</feature>
<name>U3B3Z4_AQUA1</name>
<dbReference type="GO" id="GO:0016020">
    <property type="term" value="C:membrane"/>
    <property type="evidence" value="ECO:0007669"/>
    <property type="project" value="UniProtKB-SubCell"/>
</dbReference>
<feature type="transmembrane region" description="Helical" evidence="5">
    <location>
        <begin position="26"/>
        <end position="44"/>
    </location>
</feature>
<evidence type="ECO:0000313" key="7">
    <source>
        <dbReference type="EMBL" id="GAD64574.1"/>
    </source>
</evidence>
<comment type="caution">
    <text evidence="7">The sequence shown here is derived from an EMBL/GenBank/DDBJ whole genome shotgun (WGS) entry which is preliminary data.</text>
</comment>
<dbReference type="PANTHER" id="PTHR37422:SF13">
    <property type="entry name" value="LIPOPOLYSACCHARIDE BIOSYNTHESIS PROTEIN PA4999-RELATED"/>
    <property type="match status" value="1"/>
</dbReference>
<evidence type="ECO:0000256" key="4">
    <source>
        <dbReference type="ARBA" id="ARBA00023136"/>
    </source>
</evidence>
<evidence type="ECO:0000256" key="5">
    <source>
        <dbReference type="SAM" id="Phobius"/>
    </source>
</evidence>
<dbReference type="InterPro" id="IPR051533">
    <property type="entry name" value="WaaL-like"/>
</dbReference>
<gene>
    <name evidence="7" type="ORF">PA6_041_00020</name>
</gene>
<evidence type="ECO:0000256" key="2">
    <source>
        <dbReference type="ARBA" id="ARBA00022692"/>
    </source>
</evidence>
<evidence type="ECO:0000313" key="8">
    <source>
        <dbReference type="Proteomes" id="UP000016560"/>
    </source>
</evidence>
<sequence length="396" mass="44183">MLSRWALIGLFVLLCGPWFLPSNKLYHQLIIVLLWLPALLALLLERDFRRQIFQAEMMLFIILSGWMLLILLLKGASDPASKAKLPIYVFLSLVGIVLAARDVRWSLEAQLRVSILVGGFLAWVSVQYFSLTGPHAPFQRLIAIGLWDTAIMAAHAVGALAVLGFLLFRDVSTRRIVYLLAVAVAAVGYVLFIGLNQSRGVWLAVMVTSLALLLSRPSRSSLTVLLVGVGMVSFVCWQAPEILMQRGLSYRPELIAGGLELLKQNWLLGLGFNPYEIVVHSASNTYKHPHNLYLDLSIRLGLPGLFLFLLLWGGVFWRGWRNRQEVMGRALLALWCFSSVALLTDGIGLWFKPNADWLITWLPIAISLVLAVRQQESRSITGISSVSLCHVRESKA</sequence>
<feature type="transmembrane region" description="Helical" evidence="5">
    <location>
        <begin position="175"/>
        <end position="193"/>
    </location>
</feature>
<reference evidence="7" key="1">
    <citation type="submission" date="2024-09" db="EMBL/GenBank/DDBJ databases">
        <title>Whole genome shotgun sequence of Pseudomonas alcaligenes NBRC 14159.</title>
        <authorList>
            <person name="Yoshida I."/>
            <person name="Hosoyama A."/>
            <person name="Tsuchikane K."/>
            <person name="Noguchi M."/>
            <person name="Hirakata S."/>
            <person name="Ando Y."/>
            <person name="Ohji S."/>
            <person name="Yamazoe A."/>
            <person name="Yamazaki S."/>
            <person name="Fujita N."/>
        </authorList>
    </citation>
    <scope>NUCLEOTIDE SEQUENCE</scope>
    <source>
        <strain evidence="7">NBRC 14159</strain>
    </source>
</reference>
<dbReference type="Pfam" id="PF04932">
    <property type="entry name" value="Wzy_C"/>
    <property type="match status" value="1"/>
</dbReference>
<organism evidence="7 8">
    <name type="scientific">Aquipseudomonas alcaligenes (strain ATCC 14909 / DSM 50342 / CCUG 1425 / JCM 20561 / NBRC 14159 / NCIMB 9945 / NCTC 10367 / 1577)</name>
    <name type="common">Pseudomonas alcaligenes</name>
    <dbReference type="NCBI Taxonomy" id="1215092"/>
    <lineage>
        <taxon>Bacteria</taxon>
        <taxon>Pseudomonadati</taxon>
        <taxon>Pseudomonadota</taxon>
        <taxon>Gammaproteobacteria</taxon>
        <taxon>Pseudomonadales</taxon>
        <taxon>Pseudomonadaceae</taxon>
        <taxon>Aquipseudomonas</taxon>
    </lineage>
</organism>
<dbReference type="Proteomes" id="UP000016560">
    <property type="component" value="Unassembled WGS sequence"/>
</dbReference>
<keyword evidence="2 5" id="KW-0812">Transmembrane</keyword>
<dbReference type="InterPro" id="IPR007016">
    <property type="entry name" value="O-antigen_ligase-rel_domated"/>
</dbReference>
<dbReference type="AlphaFoldDB" id="U3B3Z4"/>
<feature type="transmembrane region" description="Helical" evidence="5">
    <location>
        <begin position="113"/>
        <end position="130"/>
    </location>
</feature>
<feature type="transmembrane region" description="Helical" evidence="5">
    <location>
        <begin position="85"/>
        <end position="101"/>
    </location>
</feature>
<keyword evidence="3 5" id="KW-1133">Transmembrane helix</keyword>
<keyword evidence="4 5" id="KW-0472">Membrane</keyword>
<comment type="subcellular location">
    <subcellularLocation>
        <location evidence="1">Membrane</location>
        <topology evidence="1">Multi-pass membrane protein</topology>
    </subcellularLocation>
</comment>
<dbReference type="PANTHER" id="PTHR37422">
    <property type="entry name" value="TEICHURONIC ACID BIOSYNTHESIS PROTEIN TUAE"/>
    <property type="match status" value="1"/>
</dbReference>
<evidence type="ECO:0000259" key="6">
    <source>
        <dbReference type="Pfam" id="PF04932"/>
    </source>
</evidence>
<feature type="transmembrane region" description="Helical" evidence="5">
    <location>
        <begin position="150"/>
        <end position="168"/>
    </location>
</feature>
<evidence type="ECO:0000256" key="1">
    <source>
        <dbReference type="ARBA" id="ARBA00004141"/>
    </source>
</evidence>
<dbReference type="eggNOG" id="COG3307">
    <property type="taxonomic scope" value="Bacteria"/>
</dbReference>
<accession>U3B3Z4</accession>
<protein>
    <submittedName>
        <fullName evidence="7">O-antigen polymerase</fullName>
    </submittedName>
</protein>
<feature type="transmembrane region" description="Helical" evidence="5">
    <location>
        <begin position="56"/>
        <end position="73"/>
    </location>
</feature>
<evidence type="ECO:0000256" key="3">
    <source>
        <dbReference type="ARBA" id="ARBA00022989"/>
    </source>
</evidence>
<feature type="transmembrane region" description="Helical" evidence="5">
    <location>
        <begin position="357"/>
        <end position="373"/>
    </location>
</feature>
<feature type="transmembrane region" description="Helical" evidence="5">
    <location>
        <begin position="199"/>
        <end position="215"/>
    </location>
</feature>